<dbReference type="OrthoDB" id="9786621at2"/>
<dbReference type="Pfam" id="PF08020">
    <property type="entry name" value="DUF1706"/>
    <property type="match status" value="1"/>
</dbReference>
<dbReference type="STRING" id="1318466.BN85403030"/>
<organism evidence="1 2">
    <name type="scientific">Alteracholeplasma palmae (strain ATCC 49389 / J233)</name>
    <name type="common">Acholeplasma palmae</name>
    <dbReference type="NCBI Taxonomy" id="1318466"/>
    <lineage>
        <taxon>Bacteria</taxon>
        <taxon>Bacillati</taxon>
        <taxon>Mycoplasmatota</taxon>
        <taxon>Mollicutes</taxon>
        <taxon>Acholeplasmatales</taxon>
        <taxon>Acholeplasmataceae</taxon>
        <taxon>Acholeplasma</taxon>
    </lineage>
</organism>
<dbReference type="HOGENOM" id="CLU_133748_0_0_14"/>
<dbReference type="Proteomes" id="UP000032740">
    <property type="component" value="Chromosome"/>
</dbReference>
<keyword evidence="2" id="KW-1185">Reference proteome</keyword>
<evidence type="ECO:0000313" key="1">
    <source>
        <dbReference type="EMBL" id="CCV63880.1"/>
    </source>
</evidence>
<proteinExistence type="predicted"/>
<gene>
    <name evidence="1" type="ORF">BN85403030</name>
</gene>
<dbReference type="SUPFAM" id="SSF109854">
    <property type="entry name" value="DinB/YfiT-like putative metalloenzymes"/>
    <property type="match status" value="1"/>
</dbReference>
<dbReference type="PANTHER" id="PTHR40658">
    <property type="match status" value="1"/>
</dbReference>
<dbReference type="PANTHER" id="PTHR40658:SF4">
    <property type="entry name" value="HYPOTHETICAL CYTOSOLIC PROTEIN"/>
    <property type="match status" value="1"/>
</dbReference>
<name>U4KNU1_ALTPJ</name>
<sequence>MPRAQNKTDLVTDTKNKYEELITLINHISETDRNALFLFSDRDKNIRDVIMHLYYWHEMFFAWYNRGLDQATFKTPSEKYSWKETKLLNQDLWQEAQKYSLDEALTLLDKAYQENLNLLISIPESILFTRGYYKWTKTSHLALYFISNGPSHYEWAIKKIKKHLRELKNGNK</sequence>
<dbReference type="KEGG" id="apal:BN85403030"/>
<accession>U4KNU1</accession>
<evidence type="ECO:0000313" key="2">
    <source>
        <dbReference type="Proteomes" id="UP000032740"/>
    </source>
</evidence>
<evidence type="ECO:0008006" key="3">
    <source>
        <dbReference type="Google" id="ProtNLM"/>
    </source>
</evidence>
<dbReference type="EMBL" id="FO681347">
    <property type="protein sequence ID" value="CCV63880.1"/>
    <property type="molecule type" value="Genomic_DNA"/>
</dbReference>
<dbReference type="InterPro" id="IPR034660">
    <property type="entry name" value="DinB/YfiT-like"/>
</dbReference>
<protein>
    <recommendedName>
        <fullName evidence="3">ClbS/DfsB family four-helix bundle protein</fullName>
    </recommendedName>
</protein>
<reference evidence="1 2" key="1">
    <citation type="journal article" date="2013" name="J. Mol. Microbiol. Biotechnol.">
        <title>Analysis of the Complete Genomes of Acholeplasma brassicae , A. palmae and A. laidlawii and Their Comparison to the Obligate Parasites from ' Candidatus Phytoplasma'.</title>
        <authorList>
            <person name="Kube M."/>
            <person name="Siewert C."/>
            <person name="Migdoll A.M."/>
            <person name="Duduk B."/>
            <person name="Holz S."/>
            <person name="Rabus R."/>
            <person name="Seemuller E."/>
            <person name="Mitrovic J."/>
            <person name="Muller I."/>
            <person name="Buttner C."/>
            <person name="Reinhardt R."/>
        </authorList>
    </citation>
    <scope>NUCLEOTIDE SEQUENCE [LARGE SCALE GENOMIC DNA]</scope>
    <source>
        <strain evidence="1 2">J233</strain>
    </source>
</reference>
<dbReference type="Gene3D" id="1.20.120.450">
    <property type="entry name" value="dinb family like domain"/>
    <property type="match status" value="1"/>
</dbReference>
<dbReference type="InterPro" id="IPR012550">
    <property type="entry name" value="DUF1706"/>
</dbReference>
<dbReference type="AlphaFoldDB" id="U4KNU1"/>
<dbReference type="RefSeq" id="WP_026655876.1">
    <property type="nucleotide sequence ID" value="NC_022538.1"/>
</dbReference>